<dbReference type="Pfam" id="PF01266">
    <property type="entry name" value="DAO"/>
    <property type="match status" value="1"/>
</dbReference>
<evidence type="ECO:0000313" key="3">
    <source>
        <dbReference type="EMBL" id="MBC3829940.1"/>
    </source>
</evidence>
<dbReference type="Gene3D" id="3.50.50.60">
    <property type="entry name" value="FAD/NAD(P)-binding domain"/>
    <property type="match status" value="1"/>
</dbReference>
<dbReference type="InterPro" id="IPR036188">
    <property type="entry name" value="FAD/NAD-bd_sf"/>
</dbReference>
<keyword evidence="4" id="KW-1185">Reference proteome</keyword>
<dbReference type="PROSITE" id="PS51257">
    <property type="entry name" value="PROKAR_LIPOPROTEIN"/>
    <property type="match status" value="1"/>
</dbReference>
<evidence type="ECO:0000259" key="2">
    <source>
        <dbReference type="Pfam" id="PF01266"/>
    </source>
</evidence>
<dbReference type="SUPFAM" id="SSF51905">
    <property type="entry name" value="FAD/NAD(P)-binding domain"/>
    <property type="match status" value="1"/>
</dbReference>
<organism evidence="3 4">
    <name type="scientific">Undibacterium amnicola</name>
    <dbReference type="NCBI Taxonomy" id="1834038"/>
    <lineage>
        <taxon>Bacteria</taxon>
        <taxon>Pseudomonadati</taxon>
        <taxon>Pseudomonadota</taxon>
        <taxon>Betaproteobacteria</taxon>
        <taxon>Burkholderiales</taxon>
        <taxon>Oxalobacteraceae</taxon>
        <taxon>Undibacterium</taxon>
    </lineage>
</organism>
<protein>
    <submittedName>
        <fullName evidence="3">FAD-binding oxidoreductase</fullName>
    </submittedName>
</protein>
<dbReference type="RefSeq" id="WP_186888995.1">
    <property type="nucleotide sequence ID" value="NZ_JACOFU010000001.1"/>
</dbReference>
<dbReference type="PANTHER" id="PTHR13847">
    <property type="entry name" value="SARCOSINE DEHYDROGENASE-RELATED"/>
    <property type="match status" value="1"/>
</dbReference>
<dbReference type="SUPFAM" id="SSF54373">
    <property type="entry name" value="FAD-linked reductases, C-terminal domain"/>
    <property type="match status" value="1"/>
</dbReference>
<proteinExistence type="predicted"/>
<reference evidence="3 4" key="1">
    <citation type="submission" date="2020-08" db="EMBL/GenBank/DDBJ databases">
        <title>Novel species isolated from subtropical streams in China.</title>
        <authorList>
            <person name="Lu H."/>
        </authorList>
    </citation>
    <scope>NUCLEOTIDE SEQUENCE [LARGE SCALE GENOMIC DNA]</scope>
    <source>
        <strain evidence="3 4">KCTC 52442</strain>
    </source>
</reference>
<evidence type="ECO:0000256" key="1">
    <source>
        <dbReference type="ARBA" id="ARBA00023002"/>
    </source>
</evidence>
<accession>A0ABR6XKJ8</accession>
<dbReference type="Proteomes" id="UP000643610">
    <property type="component" value="Unassembled WGS sequence"/>
</dbReference>
<gene>
    <name evidence="3" type="ORF">H8K33_00295</name>
</gene>
<dbReference type="PANTHER" id="PTHR13847:SF287">
    <property type="entry name" value="FAD-DEPENDENT OXIDOREDUCTASE DOMAIN-CONTAINING PROTEIN 1"/>
    <property type="match status" value="1"/>
</dbReference>
<sequence>MNDLLSKVTANNTNSNRTANTSFDALIIGGGIIGCACAASLAQAGLRVGIIEPSTIGGGTTAAGMGHLVMMDDNPAELALSRYSLELWRQLVHTNEHEPAKHEYSECGTIWVAADEEEVEAARAKLQILQAHEVRCELLSASQLAQREPQLRAGLAGGLLVHQDALVYPPKSAQLLLTIALKHGAHLIKATVAEVMNQAVRLEDGIEIAASNIVVANGLASTKLIDDLPLRYKKGHLLITDRYPQFIRHQLVELGYIKSAHASDGDSVAFNLQPRPTGQLFIGSSRQFDVTHKDIDHAILGKMLAQACHYVPSLANLKGIRAWTGFRAATPDGLPYIGPHPSRQHVWMATGHEGLGITTSLATAQILKDQICRQSSKIDVEAYWPSRNIETHSVS</sequence>
<dbReference type="EMBL" id="JACOFU010000001">
    <property type="protein sequence ID" value="MBC3829940.1"/>
    <property type="molecule type" value="Genomic_DNA"/>
</dbReference>
<keyword evidence="1" id="KW-0560">Oxidoreductase</keyword>
<evidence type="ECO:0000313" key="4">
    <source>
        <dbReference type="Proteomes" id="UP000643610"/>
    </source>
</evidence>
<name>A0ABR6XKJ8_9BURK</name>
<comment type="caution">
    <text evidence="3">The sequence shown here is derived from an EMBL/GenBank/DDBJ whole genome shotgun (WGS) entry which is preliminary data.</text>
</comment>
<dbReference type="InterPro" id="IPR006076">
    <property type="entry name" value="FAD-dep_OxRdtase"/>
</dbReference>
<dbReference type="Gene3D" id="3.30.9.10">
    <property type="entry name" value="D-Amino Acid Oxidase, subunit A, domain 2"/>
    <property type="match status" value="1"/>
</dbReference>
<feature type="domain" description="FAD dependent oxidoreductase" evidence="2">
    <location>
        <begin position="24"/>
        <end position="369"/>
    </location>
</feature>